<dbReference type="SUPFAM" id="SSF55021">
    <property type="entry name" value="ACT-like"/>
    <property type="match status" value="1"/>
</dbReference>
<dbReference type="Pfam" id="PF01842">
    <property type="entry name" value="ACT"/>
    <property type="match status" value="1"/>
</dbReference>
<protein>
    <submittedName>
        <fullName evidence="2">DUF5612 domain-containing protein</fullName>
    </submittedName>
</protein>
<dbReference type="KEGG" id="mrtj:KHC33_08640"/>
<dbReference type="Pfam" id="PF18462">
    <property type="entry name" value="DUF5612"/>
    <property type="match status" value="1"/>
</dbReference>
<accession>A0A8E7EFN5</accession>
<dbReference type="Gene3D" id="3.30.70.260">
    <property type="match status" value="1"/>
</dbReference>
<dbReference type="InterPro" id="IPR015832">
    <property type="entry name" value="UCP006363_ACT"/>
</dbReference>
<dbReference type="EMBL" id="CP075546">
    <property type="protein sequence ID" value="QVV87448.1"/>
    <property type="molecule type" value="Genomic_DNA"/>
</dbReference>
<name>A0A8E7EFN5_9EURY</name>
<gene>
    <name evidence="2" type="ORF">KHC33_08640</name>
</gene>
<dbReference type="PIRSF" id="PIRSF006363">
    <property type="entry name" value="UCP006363_ACT"/>
    <property type="match status" value="1"/>
</dbReference>
<reference evidence="2 3" key="1">
    <citation type="submission" date="2021-05" db="EMBL/GenBank/DDBJ databases">
        <title>A novel Methanospirillum isolate from a pyrite-forming mixed culture.</title>
        <authorList>
            <person name="Bunk B."/>
            <person name="Sproer C."/>
            <person name="Spring S."/>
            <person name="Pester M."/>
        </authorList>
    </citation>
    <scope>NUCLEOTIDE SEQUENCE [LARGE SCALE GENOMIC DNA]</scope>
    <source>
        <strain evidence="2 3">J.3.6.1-F.2.7.3</strain>
    </source>
</reference>
<dbReference type="Proteomes" id="UP000680656">
    <property type="component" value="Chromosome"/>
</dbReference>
<dbReference type="GeneID" id="65565135"/>
<dbReference type="Gene3D" id="3.40.50.10550">
    <property type="entry name" value="Hypothetical protein af1403, domain 2"/>
    <property type="match status" value="1"/>
</dbReference>
<dbReference type="InterPro" id="IPR002912">
    <property type="entry name" value="ACT_dom"/>
</dbReference>
<dbReference type="PROSITE" id="PS51671">
    <property type="entry name" value="ACT"/>
    <property type="match status" value="1"/>
</dbReference>
<dbReference type="AlphaFoldDB" id="A0A8E7EFN5"/>
<feature type="domain" description="ACT" evidence="1">
    <location>
        <begin position="8"/>
        <end position="84"/>
    </location>
</feature>
<dbReference type="RefSeq" id="WP_214418269.1">
    <property type="nucleotide sequence ID" value="NZ_CP075546.1"/>
</dbReference>
<dbReference type="InterPro" id="IPR045865">
    <property type="entry name" value="ACT-like_dom_sf"/>
</dbReference>
<keyword evidence="3" id="KW-1185">Reference proteome</keyword>
<dbReference type="SUPFAM" id="SSF52172">
    <property type="entry name" value="CheY-like"/>
    <property type="match status" value="1"/>
</dbReference>
<dbReference type="InterPro" id="IPR040537">
    <property type="entry name" value="DUF5612"/>
</dbReference>
<evidence type="ECO:0000313" key="2">
    <source>
        <dbReference type="EMBL" id="QVV87448.1"/>
    </source>
</evidence>
<sequence length="224" mass="24192">MSEENLKAVCIYARNQKGVLKDISGTFADHNANIVMIHLESIQGRAEDVFDELYVEYEGDVDQNQLMSALHELSGVKEVIQHISFGDIYGKRVIIIGGGAQVAQVAMGAVNEADRHNIRGERISVDTIPLVGEKTLSQAIDAVTRLPRVEILVLAGSIMGGSVSDAVERVKVSGIPVIALNMAGSVVKHADLVVTDPIQAGVFAVMHVSTIAVFDVYRVRGRKF</sequence>
<dbReference type="InterPro" id="IPR011006">
    <property type="entry name" value="CheY-like_superfamily"/>
</dbReference>
<evidence type="ECO:0000313" key="3">
    <source>
        <dbReference type="Proteomes" id="UP000680656"/>
    </source>
</evidence>
<organism evidence="2 3">
    <name type="scientific">Methanospirillum purgamenti</name>
    <dbReference type="NCBI Taxonomy" id="2834276"/>
    <lineage>
        <taxon>Archaea</taxon>
        <taxon>Methanobacteriati</taxon>
        <taxon>Methanobacteriota</taxon>
        <taxon>Stenosarchaea group</taxon>
        <taxon>Methanomicrobia</taxon>
        <taxon>Methanomicrobiales</taxon>
        <taxon>Methanospirillaceae</taxon>
        <taxon>Methanospirillum</taxon>
    </lineage>
</organism>
<proteinExistence type="predicted"/>
<evidence type="ECO:0000259" key="1">
    <source>
        <dbReference type="PROSITE" id="PS51671"/>
    </source>
</evidence>